<organism evidence="4">
    <name type="scientific">Corethron hystrix</name>
    <dbReference type="NCBI Taxonomy" id="216773"/>
    <lineage>
        <taxon>Eukaryota</taxon>
        <taxon>Sar</taxon>
        <taxon>Stramenopiles</taxon>
        <taxon>Ochrophyta</taxon>
        <taxon>Bacillariophyta</taxon>
        <taxon>Coscinodiscophyceae</taxon>
        <taxon>Corethrophycidae</taxon>
        <taxon>Corethrales</taxon>
        <taxon>Corethraceae</taxon>
        <taxon>Corethron</taxon>
    </lineage>
</organism>
<feature type="region of interest" description="Disordered" evidence="1">
    <location>
        <begin position="118"/>
        <end position="151"/>
    </location>
</feature>
<name>A0A7S1BB68_9STRA</name>
<evidence type="ECO:0000256" key="2">
    <source>
        <dbReference type="SAM" id="Phobius"/>
    </source>
</evidence>
<feature type="signal peptide" evidence="3">
    <location>
        <begin position="1"/>
        <end position="24"/>
    </location>
</feature>
<proteinExistence type="predicted"/>
<protein>
    <submittedName>
        <fullName evidence="4">Uncharacterized protein</fullName>
    </submittedName>
</protein>
<dbReference type="EMBL" id="HBFR01010062">
    <property type="protein sequence ID" value="CAD8880092.1"/>
    <property type="molecule type" value="Transcribed_RNA"/>
</dbReference>
<evidence type="ECO:0000313" key="4">
    <source>
        <dbReference type="EMBL" id="CAD8880092.1"/>
    </source>
</evidence>
<dbReference type="AlphaFoldDB" id="A0A7S1BB68"/>
<feature type="chain" id="PRO_5031404231" evidence="3">
    <location>
        <begin position="25"/>
        <end position="201"/>
    </location>
</feature>
<sequence length="201" mass="22500">MFPKLLVLCLLSVSIIFNASLVKSFPQPPTFGRGKNVGTSKMKMVSINEVDFLTNQNLLAEFSRSLPPSIVLANADGESWRQYVPLAVSCFVILDILLGNPVVNLILSPMRRAADKAAEEKDGISTQSMPQPRATLRPKMSNKYNDPMIGDGRSIDVDELVRQTKSALEDKAEFEEYLEKTKTDVDRINDLKNKIERQLDK</sequence>
<reference evidence="4" key="1">
    <citation type="submission" date="2021-01" db="EMBL/GenBank/DDBJ databases">
        <authorList>
            <person name="Corre E."/>
            <person name="Pelletier E."/>
            <person name="Niang G."/>
            <person name="Scheremetjew M."/>
            <person name="Finn R."/>
            <person name="Kale V."/>
            <person name="Holt S."/>
            <person name="Cochrane G."/>
            <person name="Meng A."/>
            <person name="Brown T."/>
            <person name="Cohen L."/>
        </authorList>
    </citation>
    <scope>NUCLEOTIDE SEQUENCE</scope>
    <source>
        <strain evidence="4">308</strain>
    </source>
</reference>
<keyword evidence="2" id="KW-1133">Transmembrane helix</keyword>
<evidence type="ECO:0000256" key="3">
    <source>
        <dbReference type="SAM" id="SignalP"/>
    </source>
</evidence>
<keyword evidence="2" id="KW-0472">Membrane</keyword>
<evidence type="ECO:0000256" key="1">
    <source>
        <dbReference type="SAM" id="MobiDB-lite"/>
    </source>
</evidence>
<accession>A0A7S1BB68</accession>
<gene>
    <name evidence="4" type="ORF">CHYS00102_LOCUS7277</name>
</gene>
<keyword evidence="2" id="KW-0812">Transmembrane</keyword>
<keyword evidence="3" id="KW-0732">Signal</keyword>
<feature type="transmembrane region" description="Helical" evidence="2">
    <location>
        <begin position="83"/>
        <end position="107"/>
    </location>
</feature>